<dbReference type="eggNOG" id="ENOG502ZCCA">
    <property type="taxonomic scope" value="Bacteria"/>
</dbReference>
<organism evidence="2 3">
    <name type="scientific">Clostridium cellulovorans (strain ATCC 35296 / DSM 3052 / OCM 3 / 743B)</name>
    <dbReference type="NCBI Taxonomy" id="573061"/>
    <lineage>
        <taxon>Bacteria</taxon>
        <taxon>Bacillati</taxon>
        <taxon>Bacillota</taxon>
        <taxon>Clostridia</taxon>
        <taxon>Eubacteriales</taxon>
        <taxon>Clostridiaceae</taxon>
        <taxon>Clostridium</taxon>
    </lineage>
</organism>
<protein>
    <recommendedName>
        <fullName evidence="4">DUF2812 domain-containing protein</fullName>
    </recommendedName>
</protein>
<dbReference type="KEGG" id="ccb:Clocel_2533"/>
<feature type="transmembrane region" description="Helical" evidence="1">
    <location>
        <begin position="113"/>
        <end position="134"/>
    </location>
</feature>
<sequence length="208" mass="24762">MKVFKYFIDYSKEEKWLKDMAKKGYKFVNATLGYEFLKTEPEDVIIRIDYRTFNKRKDFIDYCTLFEDSGWNHIAGTQWSGTQYFKRINDYTDDDIFSDSASKAGKYKRVSNMWLSTSVPFIPLLVMNFSNGTIDINKILNPKLLYLTPELWEKKGTNFWFSFLFETPFVILRGFSWAFLLVIVILYIIFAIKAKKLYTEAKRENRSF</sequence>
<keyword evidence="1" id="KW-0812">Transmembrane</keyword>
<dbReference type="EMBL" id="CP002160">
    <property type="protein sequence ID" value="ADL52245.1"/>
    <property type="molecule type" value="Genomic_DNA"/>
</dbReference>
<evidence type="ECO:0000256" key="1">
    <source>
        <dbReference type="SAM" id="Phobius"/>
    </source>
</evidence>
<gene>
    <name evidence="2" type="ordered locus">Clocel_2533</name>
</gene>
<keyword evidence="3" id="KW-1185">Reference proteome</keyword>
<reference evidence="2 3" key="1">
    <citation type="submission" date="2010-08" db="EMBL/GenBank/DDBJ databases">
        <title>Complete sequence of Clostridium cellulovorans 743B.</title>
        <authorList>
            <consortium name="US DOE Joint Genome Institute"/>
            <person name="Lucas S."/>
            <person name="Copeland A."/>
            <person name="Lapidus A."/>
            <person name="Cheng J.-F."/>
            <person name="Bruce D."/>
            <person name="Goodwin L."/>
            <person name="Pitluck S."/>
            <person name="Chertkov O."/>
            <person name="Detter J.C."/>
            <person name="Han C."/>
            <person name="Tapia R."/>
            <person name="Land M."/>
            <person name="Hauser L."/>
            <person name="Chang Y.-J."/>
            <person name="Jeffries C."/>
            <person name="Kyrpides N."/>
            <person name="Ivanova N."/>
            <person name="Mikhailova N."/>
            <person name="Hemme C.L."/>
            <person name="Woyke T."/>
        </authorList>
    </citation>
    <scope>NUCLEOTIDE SEQUENCE [LARGE SCALE GENOMIC DNA]</scope>
    <source>
        <strain evidence="3">ATCC 35296 / DSM 3052 / OCM 3 / 743B</strain>
    </source>
</reference>
<dbReference type="STRING" id="573061.Clocel_2533"/>
<evidence type="ECO:0000313" key="3">
    <source>
        <dbReference type="Proteomes" id="UP000002730"/>
    </source>
</evidence>
<evidence type="ECO:0008006" key="4">
    <source>
        <dbReference type="Google" id="ProtNLM"/>
    </source>
</evidence>
<evidence type="ECO:0000313" key="2">
    <source>
        <dbReference type="EMBL" id="ADL52245.1"/>
    </source>
</evidence>
<feature type="transmembrane region" description="Helical" evidence="1">
    <location>
        <begin position="170"/>
        <end position="192"/>
    </location>
</feature>
<keyword evidence="1" id="KW-1133">Transmembrane helix</keyword>
<keyword evidence="1" id="KW-0472">Membrane</keyword>
<proteinExistence type="predicted"/>
<accession>D9SQN9</accession>
<dbReference type="Pfam" id="PF11193">
    <property type="entry name" value="DUF2812"/>
    <property type="match status" value="1"/>
</dbReference>
<dbReference type="InterPro" id="IPR021359">
    <property type="entry name" value="DUF2812"/>
</dbReference>
<dbReference type="Proteomes" id="UP000002730">
    <property type="component" value="Chromosome"/>
</dbReference>
<dbReference type="HOGENOM" id="CLU_114876_0_0_9"/>
<name>D9SQN9_CLOC7</name>
<dbReference type="OrthoDB" id="8757095at2"/>
<dbReference type="RefSeq" id="WP_010075486.1">
    <property type="nucleotide sequence ID" value="NC_014393.1"/>
</dbReference>
<dbReference type="AlphaFoldDB" id="D9SQN9"/>